<proteinExistence type="predicted"/>
<organism evidence="3 4">
    <name type="scientific">Trueperella pyogenes</name>
    <dbReference type="NCBI Taxonomy" id="1661"/>
    <lineage>
        <taxon>Bacteria</taxon>
        <taxon>Bacillati</taxon>
        <taxon>Actinomycetota</taxon>
        <taxon>Actinomycetes</taxon>
        <taxon>Actinomycetales</taxon>
        <taxon>Actinomycetaceae</taxon>
        <taxon>Trueperella</taxon>
    </lineage>
</organism>
<dbReference type="EMBL" id="CP033905">
    <property type="protein sequence ID" value="AZR06452.1"/>
    <property type="molecule type" value="Genomic_DNA"/>
</dbReference>
<dbReference type="GO" id="GO:0005829">
    <property type="term" value="C:cytosol"/>
    <property type="evidence" value="ECO:0007669"/>
    <property type="project" value="TreeGrafter"/>
</dbReference>
<evidence type="ECO:0000256" key="1">
    <source>
        <dbReference type="SAM" id="MobiDB-lite"/>
    </source>
</evidence>
<reference evidence="3 4" key="1">
    <citation type="submission" date="2018-11" db="EMBL/GenBank/DDBJ databases">
        <title>Multidrug-resistant genes are associated with an 42-kb island TGI1 carrying a complex class 1 integron in a Trueperella pyogenes.</title>
        <authorList>
            <person name="Dong W."/>
        </authorList>
    </citation>
    <scope>NUCLEOTIDE SEQUENCE [LARGE SCALE GENOMIC DNA]</scope>
    <source>
        <strain evidence="3 4">TP4</strain>
    </source>
</reference>
<evidence type="ECO:0000313" key="4">
    <source>
        <dbReference type="Proteomes" id="UP000275951"/>
    </source>
</evidence>
<dbReference type="InterPro" id="IPR012337">
    <property type="entry name" value="RNaseH-like_sf"/>
</dbReference>
<dbReference type="Proteomes" id="UP000275951">
    <property type="component" value="Chromosome"/>
</dbReference>
<protein>
    <submittedName>
        <fullName evidence="3">IS30 family transposase</fullName>
    </submittedName>
</protein>
<dbReference type="PANTHER" id="PTHR10948">
    <property type="entry name" value="TRANSPOSASE"/>
    <property type="match status" value="1"/>
</dbReference>
<dbReference type="PANTHER" id="PTHR10948:SF23">
    <property type="entry name" value="TRANSPOSASE INSI FOR INSERTION SEQUENCE ELEMENT IS30A-RELATED"/>
    <property type="match status" value="1"/>
</dbReference>
<dbReference type="GO" id="GO:0015074">
    <property type="term" value="P:DNA integration"/>
    <property type="evidence" value="ECO:0007669"/>
    <property type="project" value="InterPro"/>
</dbReference>
<dbReference type="GO" id="GO:0003676">
    <property type="term" value="F:nucleic acid binding"/>
    <property type="evidence" value="ECO:0007669"/>
    <property type="project" value="InterPro"/>
</dbReference>
<feature type="domain" description="Integrase catalytic" evidence="2">
    <location>
        <begin position="1"/>
        <end position="82"/>
    </location>
</feature>
<dbReference type="InterPro" id="IPR036397">
    <property type="entry name" value="RNaseH_sf"/>
</dbReference>
<feature type="region of interest" description="Disordered" evidence="1">
    <location>
        <begin position="81"/>
        <end position="102"/>
    </location>
</feature>
<dbReference type="GO" id="GO:0004803">
    <property type="term" value="F:transposase activity"/>
    <property type="evidence" value="ECO:0007669"/>
    <property type="project" value="TreeGrafter"/>
</dbReference>
<dbReference type="InterPro" id="IPR051917">
    <property type="entry name" value="Transposase-Integrase"/>
</dbReference>
<accession>A0A3Q9GJQ6</accession>
<evidence type="ECO:0000259" key="2">
    <source>
        <dbReference type="PROSITE" id="PS50994"/>
    </source>
</evidence>
<name>A0A3Q9GJQ6_9ACTO</name>
<dbReference type="GO" id="GO:0032196">
    <property type="term" value="P:transposition"/>
    <property type="evidence" value="ECO:0007669"/>
    <property type="project" value="TreeGrafter"/>
</dbReference>
<dbReference type="AlphaFoldDB" id="A0A3Q9GJQ6"/>
<dbReference type="Gene3D" id="3.30.420.10">
    <property type="entry name" value="Ribonuclease H-like superfamily/Ribonuclease H"/>
    <property type="match status" value="1"/>
</dbReference>
<dbReference type="SUPFAM" id="SSF53098">
    <property type="entry name" value="Ribonuclease H-like"/>
    <property type="match status" value="1"/>
</dbReference>
<gene>
    <name evidence="3" type="ORF">EBQ10_03505</name>
</gene>
<evidence type="ECO:0000313" key="3">
    <source>
        <dbReference type="EMBL" id="AZR06452.1"/>
    </source>
</evidence>
<dbReference type="PROSITE" id="PS50994">
    <property type="entry name" value="INTEGRASE"/>
    <property type="match status" value="1"/>
</dbReference>
<dbReference type="InterPro" id="IPR001584">
    <property type="entry name" value="Integrase_cat-core"/>
</dbReference>
<sequence length="102" mass="11898">MTQVARFKVDTNIKVYFADPHSPWQRPSNERLNRDIRKYFPKGTNFADITDEEVSFVQDELNDQARVVLNGMTPRETLAQLLKNDASPPLNLPSQDWDYDEK</sequence>